<reference evidence="5 6" key="1">
    <citation type="submission" date="2020-07" db="EMBL/GenBank/DDBJ databases">
        <title>Draft whole-genome sequence of Heliobacterium chlorum DSM 3682, type strain.</title>
        <authorList>
            <person name="Kyndt J.A."/>
            <person name="Meyer T.E."/>
            <person name="Imhoff J.F."/>
        </authorList>
    </citation>
    <scope>NUCLEOTIDE SEQUENCE [LARGE SCALE GENOMIC DNA]</scope>
    <source>
        <strain evidence="5 6">DSM 3682</strain>
    </source>
</reference>
<evidence type="ECO:0000256" key="1">
    <source>
        <dbReference type="ARBA" id="ARBA00023015"/>
    </source>
</evidence>
<dbReference type="PANTHER" id="PTHR33154:SF33">
    <property type="entry name" value="TRANSCRIPTIONAL REPRESSOR SDPR"/>
    <property type="match status" value="1"/>
</dbReference>
<sequence length="98" mass="11158">MNQIFSALSDPTRRAILTLLRQGEKSAGELAEPFHISKPSISHHLQTLKAAGLVLDDRRGQQIFYSLNTTVFQDVLSWMLEMTDRGESRQVSREEDNQ</sequence>
<dbReference type="NCBIfam" id="NF033789">
    <property type="entry name" value="repress_SdpR"/>
    <property type="match status" value="1"/>
</dbReference>
<dbReference type="PROSITE" id="PS50987">
    <property type="entry name" value="HTH_ARSR_2"/>
    <property type="match status" value="1"/>
</dbReference>
<evidence type="ECO:0000259" key="4">
    <source>
        <dbReference type="PROSITE" id="PS50987"/>
    </source>
</evidence>
<dbReference type="NCBIfam" id="NF033788">
    <property type="entry name" value="HTH_metalloreg"/>
    <property type="match status" value="1"/>
</dbReference>
<dbReference type="SUPFAM" id="SSF46785">
    <property type="entry name" value="Winged helix' DNA-binding domain"/>
    <property type="match status" value="1"/>
</dbReference>
<keyword evidence="2" id="KW-0238">DNA-binding</keyword>
<dbReference type="InterPro" id="IPR047796">
    <property type="entry name" value="SdpR-like_repress"/>
</dbReference>
<accession>A0ABR7T238</accession>
<dbReference type="InterPro" id="IPR051081">
    <property type="entry name" value="HTH_MetalResp_TranReg"/>
</dbReference>
<evidence type="ECO:0000313" key="6">
    <source>
        <dbReference type="Proteomes" id="UP000617402"/>
    </source>
</evidence>
<evidence type="ECO:0000313" key="5">
    <source>
        <dbReference type="EMBL" id="MBC9784030.1"/>
    </source>
</evidence>
<evidence type="ECO:0000256" key="3">
    <source>
        <dbReference type="ARBA" id="ARBA00023163"/>
    </source>
</evidence>
<keyword evidence="1" id="KW-0805">Transcription regulation</keyword>
<organism evidence="5 6">
    <name type="scientific">Heliobacterium chlorum</name>
    <dbReference type="NCBI Taxonomy" id="2698"/>
    <lineage>
        <taxon>Bacteria</taxon>
        <taxon>Bacillati</taxon>
        <taxon>Bacillota</taxon>
        <taxon>Clostridia</taxon>
        <taxon>Eubacteriales</taxon>
        <taxon>Heliobacteriaceae</taxon>
        <taxon>Heliobacterium</taxon>
    </lineage>
</organism>
<dbReference type="SMART" id="SM00418">
    <property type="entry name" value="HTH_ARSR"/>
    <property type="match status" value="1"/>
</dbReference>
<dbReference type="Gene3D" id="1.10.10.10">
    <property type="entry name" value="Winged helix-like DNA-binding domain superfamily/Winged helix DNA-binding domain"/>
    <property type="match status" value="1"/>
</dbReference>
<dbReference type="InterPro" id="IPR011991">
    <property type="entry name" value="ArsR-like_HTH"/>
</dbReference>
<keyword evidence="3" id="KW-0804">Transcription</keyword>
<name>A0ABR7T238_HELCL</name>
<dbReference type="InterPro" id="IPR036388">
    <property type="entry name" value="WH-like_DNA-bd_sf"/>
</dbReference>
<dbReference type="PANTHER" id="PTHR33154">
    <property type="entry name" value="TRANSCRIPTIONAL REGULATOR, ARSR FAMILY"/>
    <property type="match status" value="1"/>
</dbReference>
<dbReference type="CDD" id="cd00090">
    <property type="entry name" value="HTH_ARSR"/>
    <property type="match status" value="1"/>
</dbReference>
<proteinExistence type="predicted"/>
<dbReference type="Proteomes" id="UP000617402">
    <property type="component" value="Unassembled WGS sequence"/>
</dbReference>
<keyword evidence="6" id="KW-1185">Reference proteome</keyword>
<dbReference type="EMBL" id="JACVHF010000003">
    <property type="protein sequence ID" value="MBC9784030.1"/>
    <property type="molecule type" value="Genomic_DNA"/>
</dbReference>
<comment type="caution">
    <text evidence="5">The sequence shown here is derived from an EMBL/GenBank/DDBJ whole genome shotgun (WGS) entry which is preliminary data.</text>
</comment>
<dbReference type="InterPro" id="IPR036390">
    <property type="entry name" value="WH_DNA-bd_sf"/>
</dbReference>
<dbReference type="Pfam" id="PF01022">
    <property type="entry name" value="HTH_5"/>
    <property type="match status" value="1"/>
</dbReference>
<dbReference type="RefSeq" id="WP_188039145.1">
    <property type="nucleotide sequence ID" value="NZ_JACVHF010000003.1"/>
</dbReference>
<dbReference type="PRINTS" id="PR00778">
    <property type="entry name" value="HTHARSR"/>
</dbReference>
<gene>
    <name evidence="5" type="ORF">H1S01_05825</name>
</gene>
<dbReference type="InterPro" id="IPR001845">
    <property type="entry name" value="HTH_ArsR_DNA-bd_dom"/>
</dbReference>
<protein>
    <submittedName>
        <fullName evidence="5">Winged helix-turn-helix transcriptional regulator</fullName>
    </submittedName>
</protein>
<evidence type="ECO:0000256" key="2">
    <source>
        <dbReference type="ARBA" id="ARBA00023125"/>
    </source>
</evidence>
<feature type="domain" description="HTH arsR-type" evidence="4">
    <location>
        <begin position="1"/>
        <end position="87"/>
    </location>
</feature>